<organism evidence="3 4">
    <name type="scientific">Clostridium disporicum</name>
    <dbReference type="NCBI Taxonomy" id="84024"/>
    <lineage>
        <taxon>Bacteria</taxon>
        <taxon>Bacillati</taxon>
        <taxon>Bacillota</taxon>
        <taxon>Clostridia</taxon>
        <taxon>Eubacteriales</taxon>
        <taxon>Clostridiaceae</taxon>
        <taxon>Clostridium</taxon>
    </lineage>
</organism>
<dbReference type="GO" id="GO:0003723">
    <property type="term" value="F:RNA binding"/>
    <property type="evidence" value="ECO:0007669"/>
    <property type="project" value="UniProtKB-KW"/>
</dbReference>
<keyword evidence="1" id="KW-0694">RNA-binding</keyword>
<dbReference type="RefSeq" id="WP_055275731.1">
    <property type="nucleotide sequence ID" value="NZ_CYZV01000008.1"/>
</dbReference>
<dbReference type="AlphaFoldDB" id="A0A174APN3"/>
<dbReference type="SUPFAM" id="SSF55174">
    <property type="entry name" value="Alpha-L RNA-binding motif"/>
    <property type="match status" value="1"/>
</dbReference>
<dbReference type="PROSITE" id="PS50889">
    <property type="entry name" value="S4"/>
    <property type="match status" value="1"/>
</dbReference>
<dbReference type="Gene3D" id="3.30.70.330">
    <property type="match status" value="1"/>
</dbReference>
<protein>
    <submittedName>
        <fullName evidence="3">S4 domain-containing protein</fullName>
    </submittedName>
</protein>
<feature type="domain" description="RNA-binding S4" evidence="2">
    <location>
        <begin position="179"/>
        <end position="239"/>
    </location>
</feature>
<dbReference type="InterPro" id="IPR012677">
    <property type="entry name" value="Nucleotide-bd_a/b_plait_sf"/>
</dbReference>
<dbReference type="InterPro" id="IPR002942">
    <property type="entry name" value="S4_RNA-bd"/>
</dbReference>
<dbReference type="InterPro" id="IPR036986">
    <property type="entry name" value="S4_RNA-bd_sf"/>
</dbReference>
<dbReference type="Pfam" id="PF17774">
    <property type="entry name" value="YlmH_RBD"/>
    <property type="match status" value="1"/>
</dbReference>
<dbReference type="CDD" id="cd00165">
    <property type="entry name" value="S4"/>
    <property type="match status" value="1"/>
</dbReference>
<reference evidence="3 4" key="1">
    <citation type="submission" date="2015-09" db="EMBL/GenBank/DDBJ databases">
        <authorList>
            <consortium name="Pathogen Informatics"/>
        </authorList>
    </citation>
    <scope>NUCLEOTIDE SEQUENCE [LARGE SCALE GENOMIC DNA]</scope>
    <source>
        <strain evidence="3 4">2789STDY5834855</strain>
    </source>
</reference>
<evidence type="ECO:0000259" key="2">
    <source>
        <dbReference type="SMART" id="SM00363"/>
    </source>
</evidence>
<accession>A0A174APN3</accession>
<name>A0A174APN3_9CLOT</name>
<proteinExistence type="predicted"/>
<evidence type="ECO:0000256" key="1">
    <source>
        <dbReference type="PROSITE-ProRule" id="PRU00182"/>
    </source>
</evidence>
<evidence type="ECO:0000313" key="4">
    <source>
        <dbReference type="Proteomes" id="UP000095558"/>
    </source>
</evidence>
<dbReference type="Gene3D" id="3.10.290.10">
    <property type="entry name" value="RNA-binding S4 domain"/>
    <property type="match status" value="1"/>
</dbReference>
<dbReference type="InterPro" id="IPR040591">
    <property type="entry name" value="RqcP2_RBD"/>
</dbReference>
<dbReference type="EMBL" id="CYZV01000008">
    <property type="protein sequence ID" value="CUN89819.1"/>
    <property type="molecule type" value="Genomic_DNA"/>
</dbReference>
<dbReference type="OrthoDB" id="9812787at2"/>
<sequence>MISKEDILKNFLKEDTEDVLKVYECMSLAYSKGIPMFTKFFCKPNIWLFFINKFNSNNFKVEAKGAFDECDRRILAFNNIYDIPMPYRIVKIINKSKFNNLCHKDYLRAIMALGLEREKLGDLRVIDDFAIVPIYDEVADYVISELSSVGRAPVIVEEVFEDNLPKCNYVEEIIIVSSLRLDSIVAKLAKLSRGKAIDLIDSGKVLVDYSKSSQKSKDIKTNQRITIGGTGKFIIGEIVGSTKSGKYKVKINKFV</sequence>
<dbReference type="Proteomes" id="UP000095558">
    <property type="component" value="Unassembled WGS sequence"/>
</dbReference>
<dbReference type="SMART" id="SM00363">
    <property type="entry name" value="S4"/>
    <property type="match status" value="1"/>
</dbReference>
<evidence type="ECO:0000313" key="3">
    <source>
        <dbReference type="EMBL" id="CUN89819.1"/>
    </source>
</evidence>
<gene>
    <name evidence="3" type="ORF">ERS852470_00972</name>
</gene>